<dbReference type="EMBL" id="JAZDWU010000003">
    <property type="protein sequence ID" value="KAL0008033.1"/>
    <property type="molecule type" value="Genomic_DNA"/>
</dbReference>
<dbReference type="Pfam" id="PF00646">
    <property type="entry name" value="F-box"/>
    <property type="match status" value="1"/>
</dbReference>
<dbReference type="InterPro" id="IPR001810">
    <property type="entry name" value="F-box_dom"/>
</dbReference>
<feature type="domain" description="F-box" evidence="1">
    <location>
        <begin position="12"/>
        <end position="59"/>
    </location>
</feature>
<dbReference type="PANTHER" id="PTHR31672:SF13">
    <property type="entry name" value="F-BOX PROTEIN CPR30-LIKE"/>
    <property type="match status" value="1"/>
</dbReference>
<dbReference type="Gene3D" id="1.20.1280.50">
    <property type="match status" value="1"/>
</dbReference>
<dbReference type="SUPFAM" id="SSF81383">
    <property type="entry name" value="F-box domain"/>
    <property type="match status" value="1"/>
</dbReference>
<evidence type="ECO:0000313" key="3">
    <source>
        <dbReference type="Proteomes" id="UP001459277"/>
    </source>
</evidence>
<protein>
    <recommendedName>
        <fullName evidence="1">F-box domain-containing protein</fullName>
    </recommendedName>
</protein>
<name>A0AAW2DEK0_9ROSI</name>
<dbReference type="AlphaFoldDB" id="A0AAW2DEK0"/>
<evidence type="ECO:0000259" key="1">
    <source>
        <dbReference type="PROSITE" id="PS50181"/>
    </source>
</evidence>
<dbReference type="InterPro" id="IPR050796">
    <property type="entry name" value="SCF_F-box_component"/>
</dbReference>
<dbReference type="PANTHER" id="PTHR31672">
    <property type="entry name" value="BNACNNG10540D PROTEIN"/>
    <property type="match status" value="1"/>
</dbReference>
<dbReference type="InterPro" id="IPR036047">
    <property type="entry name" value="F-box-like_dom_sf"/>
</dbReference>
<dbReference type="SMART" id="SM00256">
    <property type="entry name" value="FBOX"/>
    <property type="match status" value="1"/>
</dbReference>
<accession>A0AAW2DEK0</accession>
<evidence type="ECO:0000313" key="2">
    <source>
        <dbReference type="EMBL" id="KAL0008033.1"/>
    </source>
</evidence>
<reference evidence="2 3" key="1">
    <citation type="submission" date="2024-01" db="EMBL/GenBank/DDBJ databases">
        <title>A telomere-to-telomere, gap-free genome of sweet tea (Lithocarpus litseifolius).</title>
        <authorList>
            <person name="Zhou J."/>
        </authorList>
    </citation>
    <scope>NUCLEOTIDE SEQUENCE [LARGE SCALE GENOMIC DNA]</scope>
    <source>
        <strain evidence="2">Zhou-2022a</strain>
        <tissue evidence="2">Leaf</tissue>
    </source>
</reference>
<proteinExistence type="predicted"/>
<sequence length="143" mass="16444">MSQTREPPVLQHRQINHLPYDIIPSILRRLPVKSVIKFKCVSKSLDSSITSSDFIYTHLNQNNNNNNKDDDDHRYLIHMPVPLPCTNRDISTELNSPKSKYEFLLADTETLQEKKDPDIQYPSLVATFMESLVILDGANIVSY</sequence>
<organism evidence="2 3">
    <name type="scientific">Lithocarpus litseifolius</name>
    <dbReference type="NCBI Taxonomy" id="425828"/>
    <lineage>
        <taxon>Eukaryota</taxon>
        <taxon>Viridiplantae</taxon>
        <taxon>Streptophyta</taxon>
        <taxon>Embryophyta</taxon>
        <taxon>Tracheophyta</taxon>
        <taxon>Spermatophyta</taxon>
        <taxon>Magnoliopsida</taxon>
        <taxon>eudicotyledons</taxon>
        <taxon>Gunneridae</taxon>
        <taxon>Pentapetalae</taxon>
        <taxon>rosids</taxon>
        <taxon>fabids</taxon>
        <taxon>Fagales</taxon>
        <taxon>Fagaceae</taxon>
        <taxon>Lithocarpus</taxon>
    </lineage>
</organism>
<comment type="caution">
    <text evidence="2">The sequence shown here is derived from an EMBL/GenBank/DDBJ whole genome shotgun (WGS) entry which is preliminary data.</text>
</comment>
<keyword evidence="3" id="KW-1185">Reference proteome</keyword>
<gene>
    <name evidence="2" type="ORF">SO802_009535</name>
</gene>
<dbReference type="Proteomes" id="UP001459277">
    <property type="component" value="Unassembled WGS sequence"/>
</dbReference>
<dbReference type="PROSITE" id="PS50181">
    <property type="entry name" value="FBOX"/>
    <property type="match status" value="1"/>
</dbReference>